<comment type="caution">
    <text evidence="1">The sequence shown here is derived from an EMBL/GenBank/DDBJ whole genome shotgun (WGS) entry which is preliminary data.</text>
</comment>
<dbReference type="EMBL" id="BMAO01034590">
    <property type="protein sequence ID" value="GFQ97604.1"/>
    <property type="molecule type" value="Genomic_DNA"/>
</dbReference>
<dbReference type="GO" id="GO:0003676">
    <property type="term" value="F:nucleic acid binding"/>
    <property type="evidence" value="ECO:0007669"/>
    <property type="project" value="InterPro"/>
</dbReference>
<evidence type="ECO:0000313" key="1">
    <source>
        <dbReference type="EMBL" id="GFQ97604.1"/>
    </source>
</evidence>
<evidence type="ECO:0000313" key="2">
    <source>
        <dbReference type="Proteomes" id="UP000887116"/>
    </source>
</evidence>
<accession>A0A8X6G9Y6</accession>
<keyword evidence="2" id="KW-1185">Reference proteome</keyword>
<dbReference type="Gene3D" id="3.30.420.10">
    <property type="entry name" value="Ribonuclease H-like superfamily/Ribonuclease H"/>
    <property type="match status" value="1"/>
</dbReference>
<dbReference type="InterPro" id="IPR036397">
    <property type="entry name" value="RNaseH_sf"/>
</dbReference>
<reference evidence="1" key="1">
    <citation type="submission" date="2020-07" db="EMBL/GenBank/DDBJ databases">
        <title>Multicomponent nature underlies the extraordinary mechanical properties of spider dragline silk.</title>
        <authorList>
            <person name="Kono N."/>
            <person name="Nakamura H."/>
            <person name="Mori M."/>
            <person name="Yoshida Y."/>
            <person name="Ohtoshi R."/>
            <person name="Malay A.D."/>
            <person name="Moran D.A.P."/>
            <person name="Tomita M."/>
            <person name="Numata K."/>
            <person name="Arakawa K."/>
        </authorList>
    </citation>
    <scope>NUCLEOTIDE SEQUENCE</scope>
</reference>
<proteinExistence type="predicted"/>
<sequence length="69" mass="7724">MTTFREGGGGIMTLGAFSWYTLGLLIPLETCVNDSVHLHIVADNISPFMTMMLPCDHSYFQQDTALLYH</sequence>
<protein>
    <submittedName>
        <fullName evidence="1">Uncharacterized protein</fullName>
    </submittedName>
</protein>
<dbReference type="Proteomes" id="UP000887116">
    <property type="component" value="Unassembled WGS sequence"/>
</dbReference>
<gene>
    <name evidence="1" type="ORF">TNCT_480151</name>
</gene>
<name>A0A8X6G9Y6_TRICU</name>
<organism evidence="1 2">
    <name type="scientific">Trichonephila clavata</name>
    <name type="common">Joro spider</name>
    <name type="synonym">Nephila clavata</name>
    <dbReference type="NCBI Taxonomy" id="2740835"/>
    <lineage>
        <taxon>Eukaryota</taxon>
        <taxon>Metazoa</taxon>
        <taxon>Ecdysozoa</taxon>
        <taxon>Arthropoda</taxon>
        <taxon>Chelicerata</taxon>
        <taxon>Arachnida</taxon>
        <taxon>Araneae</taxon>
        <taxon>Araneomorphae</taxon>
        <taxon>Entelegynae</taxon>
        <taxon>Araneoidea</taxon>
        <taxon>Nephilidae</taxon>
        <taxon>Trichonephila</taxon>
    </lineage>
</organism>
<dbReference type="AlphaFoldDB" id="A0A8X6G9Y6"/>